<dbReference type="GO" id="GO:0005509">
    <property type="term" value="F:calcium ion binding"/>
    <property type="evidence" value="ECO:0007669"/>
    <property type="project" value="TreeGrafter"/>
</dbReference>
<sequence length="293" mass="31808">MTAPQIFEPTFRQIIDVPLHVGESPVWDERTGDLWFVDILAPAVFRLRQSGKLDRFDMPAAVGCLGLCESETIVVGLQTGVHLLDPETGKIERLCNPDNGRADSRLNDGKVGPDGHFWVGTRDEAVPPTGNARLYRVSPSGDVQCLIDGGMLTSNGLAWSPDGRTMYHSDSSGLMYQMFDFDPVTGKLGAATRMHDFKPGEGRPDGAATDCEGYYWSAGVSAGRLNRFSPEGDLVEVYRFPFNGPTMPCFGGSDLKTLYLTSLRTEQAGAIVPGTVIAFDAPVSGTPAHRFKF</sequence>
<dbReference type="eggNOG" id="COG3386">
    <property type="taxonomic scope" value="Bacteria"/>
</dbReference>
<dbReference type="GO" id="GO:0019853">
    <property type="term" value="P:L-ascorbic acid biosynthetic process"/>
    <property type="evidence" value="ECO:0007669"/>
    <property type="project" value="TreeGrafter"/>
</dbReference>
<dbReference type="GO" id="GO:0004341">
    <property type="term" value="F:gluconolactonase activity"/>
    <property type="evidence" value="ECO:0007669"/>
    <property type="project" value="TreeGrafter"/>
</dbReference>
<feature type="domain" description="SMP-30/Gluconolactonase/LRE-like region" evidence="4">
    <location>
        <begin position="21"/>
        <end position="263"/>
    </location>
</feature>
<accession>A0A081D267</accession>
<feature type="binding site" evidence="3">
    <location>
        <position position="105"/>
    </location>
    <ligand>
        <name>substrate</name>
    </ligand>
</feature>
<gene>
    <name evidence="5" type="ORF">RRU01S_30_00110</name>
</gene>
<reference evidence="5 6" key="1">
    <citation type="submission" date="2014-08" db="EMBL/GenBank/DDBJ databases">
        <title>Whole genome shotgun sequence of Rhizobium rubi NBRC 13261.</title>
        <authorList>
            <person name="Katano-Makiyama Y."/>
            <person name="Hosoyama A."/>
            <person name="Hashimoto M."/>
            <person name="Hosoyama Y."/>
            <person name="Noguchi M."/>
            <person name="Tsuchikane K."/>
            <person name="Uohara A."/>
            <person name="Ohji S."/>
            <person name="Ichikawa N."/>
            <person name="Kimura A."/>
            <person name="Yamazoe A."/>
            <person name="Fujita N."/>
        </authorList>
    </citation>
    <scope>NUCLEOTIDE SEQUENCE [LARGE SCALE GENOMIC DNA]</scope>
    <source>
        <strain evidence="5 6">NBRC 13261</strain>
    </source>
</reference>
<organism evidence="5 6">
    <name type="scientific">Agrobacterium rubi TR3 = NBRC 13261</name>
    <dbReference type="NCBI Taxonomy" id="1368415"/>
    <lineage>
        <taxon>Bacteria</taxon>
        <taxon>Pseudomonadati</taxon>
        <taxon>Pseudomonadota</taxon>
        <taxon>Alphaproteobacteria</taxon>
        <taxon>Hyphomicrobiales</taxon>
        <taxon>Rhizobiaceae</taxon>
        <taxon>Rhizobium/Agrobacterium group</taxon>
        <taxon>Agrobacterium</taxon>
    </lineage>
</organism>
<evidence type="ECO:0000259" key="4">
    <source>
        <dbReference type="Pfam" id="PF08450"/>
    </source>
</evidence>
<feature type="binding site" evidence="3">
    <location>
        <position position="107"/>
    </location>
    <ligand>
        <name>substrate</name>
    </ligand>
</feature>
<dbReference type="PANTHER" id="PTHR10907:SF47">
    <property type="entry name" value="REGUCALCIN"/>
    <property type="match status" value="1"/>
</dbReference>
<feature type="binding site" evidence="3">
    <location>
        <position position="155"/>
    </location>
    <ligand>
        <name>a divalent metal cation</name>
        <dbReference type="ChEBI" id="CHEBI:60240"/>
    </ligand>
</feature>
<comment type="similarity">
    <text evidence="1">Belongs to the SMP-30/CGR1 family.</text>
</comment>
<comment type="caution">
    <text evidence="5">The sequence shown here is derived from an EMBL/GenBank/DDBJ whole genome shotgun (WGS) entry which is preliminary data.</text>
</comment>
<dbReference type="Gene3D" id="2.120.10.30">
    <property type="entry name" value="TolB, C-terminal domain"/>
    <property type="match status" value="1"/>
</dbReference>
<evidence type="ECO:0000256" key="2">
    <source>
        <dbReference type="PIRSR" id="PIRSR605511-1"/>
    </source>
</evidence>
<name>A0A081D267_9HYPH</name>
<dbReference type="PRINTS" id="PR01790">
    <property type="entry name" value="SMP30FAMILY"/>
</dbReference>
<evidence type="ECO:0000313" key="5">
    <source>
        <dbReference type="EMBL" id="GAK73013.1"/>
    </source>
</evidence>
<feature type="active site" description="Proton donor/acceptor" evidence="2">
    <location>
        <position position="205"/>
    </location>
</feature>
<evidence type="ECO:0000256" key="3">
    <source>
        <dbReference type="PIRSR" id="PIRSR605511-2"/>
    </source>
</evidence>
<dbReference type="RefSeq" id="WP_045232449.1">
    <property type="nucleotide sequence ID" value="NZ_BBJU01000030.1"/>
</dbReference>
<dbReference type="SUPFAM" id="SSF63829">
    <property type="entry name" value="Calcium-dependent phosphotriesterase"/>
    <property type="match status" value="1"/>
</dbReference>
<dbReference type="OrthoDB" id="2633250at2"/>
<feature type="binding site" evidence="3">
    <location>
        <position position="23"/>
    </location>
    <ligand>
        <name>a divalent metal cation</name>
        <dbReference type="ChEBI" id="CHEBI:60240"/>
    </ligand>
</feature>
<dbReference type="PANTHER" id="PTHR10907">
    <property type="entry name" value="REGUCALCIN"/>
    <property type="match status" value="1"/>
</dbReference>
<comment type="cofactor">
    <cofactor evidence="3">
        <name>Zn(2+)</name>
        <dbReference type="ChEBI" id="CHEBI:29105"/>
    </cofactor>
    <text evidence="3">Binds 1 divalent metal cation per subunit.</text>
</comment>
<dbReference type="InterPro" id="IPR005511">
    <property type="entry name" value="SMP-30"/>
</dbReference>
<dbReference type="EMBL" id="BBJU01000030">
    <property type="protein sequence ID" value="GAK73013.1"/>
    <property type="molecule type" value="Genomic_DNA"/>
</dbReference>
<dbReference type="Pfam" id="PF08450">
    <property type="entry name" value="SGL"/>
    <property type="match status" value="1"/>
</dbReference>
<proteinExistence type="inferred from homology"/>
<keyword evidence="3" id="KW-0862">Zinc</keyword>
<dbReference type="Proteomes" id="UP000028701">
    <property type="component" value="Unassembled WGS sequence"/>
</dbReference>
<dbReference type="InterPro" id="IPR011042">
    <property type="entry name" value="6-blade_b-propeller_TolB-like"/>
</dbReference>
<dbReference type="InterPro" id="IPR013658">
    <property type="entry name" value="SGL"/>
</dbReference>
<keyword evidence="3" id="KW-0479">Metal-binding</keyword>
<evidence type="ECO:0000256" key="1">
    <source>
        <dbReference type="ARBA" id="ARBA00008853"/>
    </source>
</evidence>
<evidence type="ECO:0000313" key="6">
    <source>
        <dbReference type="Proteomes" id="UP000028701"/>
    </source>
</evidence>
<protein>
    <submittedName>
        <fullName evidence="5">Putative gluconolactonase</fullName>
    </submittedName>
</protein>
<feature type="binding site" evidence="3">
    <location>
        <position position="205"/>
    </location>
    <ligand>
        <name>a divalent metal cation</name>
        <dbReference type="ChEBI" id="CHEBI:60240"/>
    </ligand>
</feature>
<dbReference type="AlphaFoldDB" id="A0A081D267"/>